<dbReference type="InterPro" id="IPR005720">
    <property type="entry name" value="Dihydroorotate_DH_cat"/>
</dbReference>
<dbReference type="Proteomes" id="UP000252147">
    <property type="component" value="Unassembled WGS sequence"/>
</dbReference>
<dbReference type="InterPro" id="IPR050074">
    <property type="entry name" value="DHO_dehydrogenase"/>
</dbReference>
<dbReference type="Pfam" id="PF01180">
    <property type="entry name" value="DHO_dh"/>
    <property type="match status" value="1"/>
</dbReference>
<gene>
    <name evidence="16" type="ORF">DBW97_04770</name>
</gene>
<dbReference type="PANTHER" id="PTHR48109:SF4">
    <property type="entry name" value="DIHYDROOROTATE DEHYDROGENASE (QUINONE), MITOCHONDRIAL"/>
    <property type="match status" value="1"/>
</dbReference>
<dbReference type="PROSITE" id="PS00911">
    <property type="entry name" value="DHODEHASE_1"/>
    <property type="match status" value="1"/>
</dbReference>
<dbReference type="EMBL" id="QOPD01000009">
    <property type="protein sequence ID" value="RCL37496.1"/>
    <property type="molecule type" value="Genomic_DNA"/>
</dbReference>
<evidence type="ECO:0000256" key="1">
    <source>
        <dbReference type="ARBA" id="ARBA00001917"/>
    </source>
</evidence>
<reference evidence="16 17" key="1">
    <citation type="journal article" date="2018" name="Microbiome">
        <title>Fine metagenomic profile of the Mediterranean stratified and mixed water columns revealed by assembly and recruitment.</title>
        <authorList>
            <person name="Haro-Moreno J.M."/>
            <person name="Lopez-Perez M."/>
            <person name="De La Torre J.R."/>
            <person name="Picazo A."/>
            <person name="Camacho A."/>
            <person name="Rodriguez-Valera F."/>
        </authorList>
    </citation>
    <scope>NUCLEOTIDE SEQUENCE [LARGE SCALE GENOMIC DNA]</scope>
    <source>
        <strain evidence="16">MED-G83</strain>
    </source>
</reference>
<keyword evidence="8" id="KW-0285">Flavoprotein</keyword>
<evidence type="ECO:0000256" key="3">
    <source>
        <dbReference type="ARBA" id="ARBA00004370"/>
    </source>
</evidence>
<dbReference type="PIRSF" id="PIRSF000164">
    <property type="entry name" value="DHO_oxidase"/>
    <property type="match status" value="1"/>
</dbReference>
<proteinExistence type="inferred from homology"/>
<dbReference type="EC" id="1.3.5.2" evidence="6 14"/>
<protein>
    <recommendedName>
        <fullName evidence="7 14">Dihydroorotate dehydrogenase (quinone)</fullName>
        <ecNumber evidence="6 14">1.3.5.2</ecNumber>
    </recommendedName>
</protein>
<dbReference type="AlphaFoldDB" id="A0A368BLC7"/>
<evidence type="ECO:0000256" key="6">
    <source>
        <dbReference type="ARBA" id="ARBA00012791"/>
    </source>
</evidence>
<evidence type="ECO:0000313" key="17">
    <source>
        <dbReference type="Proteomes" id="UP000252147"/>
    </source>
</evidence>
<evidence type="ECO:0000313" key="16">
    <source>
        <dbReference type="EMBL" id="RCL37496.1"/>
    </source>
</evidence>
<accession>A0A368BLC7</accession>
<evidence type="ECO:0000259" key="15">
    <source>
        <dbReference type="Pfam" id="PF01180"/>
    </source>
</evidence>
<keyword evidence="9" id="KW-0288">FMN</keyword>
<evidence type="ECO:0000256" key="2">
    <source>
        <dbReference type="ARBA" id="ARBA00003125"/>
    </source>
</evidence>
<comment type="function">
    <text evidence="2">Catalyzes the conversion of dihydroorotate to orotate with quinone as electron acceptor.</text>
</comment>
<dbReference type="NCBIfam" id="NF003652">
    <property type="entry name" value="PRK05286.2-5"/>
    <property type="match status" value="1"/>
</dbReference>
<dbReference type="SUPFAM" id="SSF51395">
    <property type="entry name" value="FMN-linked oxidoreductases"/>
    <property type="match status" value="1"/>
</dbReference>
<dbReference type="CDD" id="cd04738">
    <property type="entry name" value="DHOD_2_like"/>
    <property type="match status" value="1"/>
</dbReference>
<keyword evidence="10" id="KW-0665">Pyrimidine biosynthesis</keyword>
<feature type="domain" description="Dihydroorotate dehydrogenase catalytic" evidence="15">
    <location>
        <begin position="43"/>
        <end position="325"/>
    </location>
</feature>
<dbReference type="PANTHER" id="PTHR48109">
    <property type="entry name" value="DIHYDROOROTATE DEHYDROGENASE (QUINONE), MITOCHONDRIAL-RELATED"/>
    <property type="match status" value="1"/>
</dbReference>
<evidence type="ECO:0000256" key="10">
    <source>
        <dbReference type="ARBA" id="ARBA00022975"/>
    </source>
</evidence>
<name>A0A368BLC7_9GAMM</name>
<dbReference type="GO" id="GO:0044205">
    <property type="term" value="P:'de novo' UMP biosynthetic process"/>
    <property type="evidence" value="ECO:0007669"/>
    <property type="project" value="UniProtKB-UniPathway"/>
</dbReference>
<keyword evidence="11 16" id="KW-0560">Oxidoreductase</keyword>
<comment type="pathway">
    <text evidence="4">Pyrimidine metabolism; UMP biosynthesis via de novo pathway; orotate from (S)-dihydroorotate (quinone route): step 1/1.</text>
</comment>
<keyword evidence="12" id="KW-0472">Membrane</keyword>
<evidence type="ECO:0000256" key="7">
    <source>
        <dbReference type="ARBA" id="ARBA00018366"/>
    </source>
</evidence>
<comment type="cofactor">
    <cofactor evidence="1">
        <name>FMN</name>
        <dbReference type="ChEBI" id="CHEBI:58210"/>
    </cofactor>
</comment>
<comment type="catalytic activity">
    <reaction evidence="13">
        <text>(S)-dihydroorotate + a quinone = orotate + a quinol</text>
        <dbReference type="Rhea" id="RHEA:30187"/>
        <dbReference type="ChEBI" id="CHEBI:24646"/>
        <dbReference type="ChEBI" id="CHEBI:30839"/>
        <dbReference type="ChEBI" id="CHEBI:30864"/>
        <dbReference type="ChEBI" id="CHEBI:132124"/>
        <dbReference type="EC" id="1.3.5.2"/>
    </reaction>
</comment>
<evidence type="ECO:0000256" key="11">
    <source>
        <dbReference type="ARBA" id="ARBA00023002"/>
    </source>
</evidence>
<evidence type="ECO:0000256" key="14">
    <source>
        <dbReference type="NCBIfam" id="TIGR01036"/>
    </source>
</evidence>
<dbReference type="NCBIfam" id="TIGR01036">
    <property type="entry name" value="pyrD_sub2"/>
    <property type="match status" value="1"/>
</dbReference>
<comment type="similarity">
    <text evidence="5">Belongs to the dihydroorotate dehydrogenase family. Type 2 subfamily.</text>
</comment>
<dbReference type="Gene3D" id="3.20.20.70">
    <property type="entry name" value="Aldolase class I"/>
    <property type="match status" value="1"/>
</dbReference>
<evidence type="ECO:0000256" key="5">
    <source>
        <dbReference type="ARBA" id="ARBA00005359"/>
    </source>
</evidence>
<dbReference type="InterPro" id="IPR013785">
    <property type="entry name" value="Aldolase_TIM"/>
</dbReference>
<evidence type="ECO:0000256" key="8">
    <source>
        <dbReference type="ARBA" id="ARBA00022630"/>
    </source>
</evidence>
<dbReference type="UniPathway" id="UPA00070">
    <property type="reaction ID" value="UER00946"/>
</dbReference>
<dbReference type="InterPro" id="IPR012135">
    <property type="entry name" value="Dihydroorotate_DH_1_2"/>
</dbReference>
<dbReference type="GO" id="GO:0106430">
    <property type="term" value="F:dihydroorotate dehydrogenase (quinone) activity"/>
    <property type="evidence" value="ECO:0007669"/>
    <property type="project" value="UniProtKB-EC"/>
</dbReference>
<comment type="subcellular location">
    <subcellularLocation>
        <location evidence="3">Membrane</location>
    </subcellularLocation>
</comment>
<sequence>MAIYRLLRTFLFLLPPEFVHSLSHLYLKLFSRAYRFNSHTNQVIKGLRVGNKIGLAAGFDKNGQLIPELEDIGFGLIEIGTVTPKAQPGNPKPRLHRLEKHESLINSLGFNNHGMEAMLSNLKSLRRRGALGINIGPNKNTKFENILEEYLILYRAFSSHADYITINISSPNTPGLRNMHDPHCFKDLIRQISAERSTSNDKPKILIKFSPDENHDTYIKLIEILNNSDLDGVIISNTTVDNDLKIKSGATSINGGISGKLLQDKSNELLAFFKKNLNPKKIIVAVGGVFDVDSYNKKLDLGADLVQIYTGFVYEGPSLVKRIVQNGK</sequence>
<evidence type="ECO:0000256" key="12">
    <source>
        <dbReference type="ARBA" id="ARBA00023136"/>
    </source>
</evidence>
<dbReference type="GO" id="GO:0006207">
    <property type="term" value="P:'de novo' pyrimidine nucleobase biosynthetic process"/>
    <property type="evidence" value="ECO:0007669"/>
    <property type="project" value="UniProtKB-UniRule"/>
</dbReference>
<evidence type="ECO:0000256" key="13">
    <source>
        <dbReference type="ARBA" id="ARBA00048639"/>
    </source>
</evidence>
<dbReference type="GO" id="GO:0005886">
    <property type="term" value="C:plasma membrane"/>
    <property type="evidence" value="ECO:0007669"/>
    <property type="project" value="TreeGrafter"/>
</dbReference>
<dbReference type="InterPro" id="IPR005719">
    <property type="entry name" value="Dihydroorotate_DH_2"/>
</dbReference>
<evidence type="ECO:0000256" key="4">
    <source>
        <dbReference type="ARBA" id="ARBA00005161"/>
    </source>
</evidence>
<dbReference type="InterPro" id="IPR001295">
    <property type="entry name" value="Dihydroorotate_DH_CS"/>
</dbReference>
<comment type="caution">
    <text evidence="16">The sequence shown here is derived from an EMBL/GenBank/DDBJ whole genome shotgun (WGS) entry which is preliminary data.</text>
</comment>
<dbReference type="GO" id="GO:0005737">
    <property type="term" value="C:cytoplasm"/>
    <property type="evidence" value="ECO:0007669"/>
    <property type="project" value="InterPro"/>
</dbReference>
<organism evidence="16 17">
    <name type="scientific">SAR86 cluster bacterium</name>
    <dbReference type="NCBI Taxonomy" id="2030880"/>
    <lineage>
        <taxon>Bacteria</taxon>
        <taxon>Pseudomonadati</taxon>
        <taxon>Pseudomonadota</taxon>
        <taxon>Gammaproteobacteria</taxon>
        <taxon>SAR86 cluster</taxon>
    </lineage>
</organism>
<evidence type="ECO:0000256" key="9">
    <source>
        <dbReference type="ARBA" id="ARBA00022643"/>
    </source>
</evidence>